<reference evidence="1" key="1">
    <citation type="submission" date="2022-11" db="EMBL/GenBank/DDBJ databases">
        <authorList>
            <person name="Petersen C."/>
        </authorList>
    </citation>
    <scope>NUCLEOTIDE SEQUENCE</scope>
    <source>
        <strain evidence="1">IBT 19713</strain>
    </source>
</reference>
<dbReference type="OrthoDB" id="4424523at2759"/>
<gene>
    <name evidence="1" type="ORF">N7468_000027</name>
</gene>
<name>A0A9W9PJK1_9EURO</name>
<dbReference type="Proteomes" id="UP001150941">
    <property type="component" value="Unassembled WGS sequence"/>
</dbReference>
<comment type="caution">
    <text evidence="1">The sequence shown here is derived from an EMBL/GenBank/DDBJ whole genome shotgun (WGS) entry which is preliminary data.</text>
</comment>
<dbReference type="EMBL" id="JAPQKS010000001">
    <property type="protein sequence ID" value="KAJ5248576.1"/>
    <property type="molecule type" value="Genomic_DNA"/>
</dbReference>
<evidence type="ECO:0000313" key="1">
    <source>
        <dbReference type="EMBL" id="KAJ5248576.1"/>
    </source>
</evidence>
<dbReference type="RefSeq" id="XP_058335355.1">
    <property type="nucleotide sequence ID" value="XM_058469324.1"/>
</dbReference>
<sequence length="306" mass="35463">MLPRAFRQFGPLPSRVRFLPGNRIIFSPATTVHSPPQHSIQPATPFTTKTGLLHQRILDDDWPLLRPSKRVPTMETTCNRADNLERLLQKDGFKTWGFVIYRCTYDSDLDWQKFLDFYMSGVKASLKFYGGLDLLDSFAPTVLEDPSFKSAKVTELREHFNTWALEAMQREQNITVARAHKYYPYSGRYRFFIMVDQAALQSVLNAPDKKLRKKAFVRLVNTEWEPQVLDEDEIEALGGPLDEFEPLEGCTLEDVGWMLMPFNQAGLTAFHHVRDTVDFDFYYCRPPEMQSLTLFERILIEGFEAS</sequence>
<keyword evidence="2" id="KW-1185">Reference proteome</keyword>
<proteinExistence type="predicted"/>
<dbReference type="GeneID" id="83196627"/>
<evidence type="ECO:0000313" key="2">
    <source>
        <dbReference type="Proteomes" id="UP001150941"/>
    </source>
</evidence>
<protein>
    <submittedName>
        <fullName evidence="1">Uncharacterized protein</fullName>
    </submittedName>
</protein>
<accession>A0A9W9PJK1</accession>
<reference evidence="1" key="2">
    <citation type="journal article" date="2023" name="IMA Fungus">
        <title>Comparative genomic study of the Penicillium genus elucidates a diverse pangenome and 15 lateral gene transfer events.</title>
        <authorList>
            <person name="Petersen C."/>
            <person name="Sorensen T."/>
            <person name="Nielsen M.R."/>
            <person name="Sondergaard T.E."/>
            <person name="Sorensen J.L."/>
            <person name="Fitzpatrick D.A."/>
            <person name="Frisvad J.C."/>
            <person name="Nielsen K.L."/>
        </authorList>
    </citation>
    <scope>NUCLEOTIDE SEQUENCE</scope>
    <source>
        <strain evidence="1">IBT 19713</strain>
    </source>
</reference>
<dbReference type="AlphaFoldDB" id="A0A9W9PJK1"/>
<organism evidence="1 2">
    <name type="scientific">Penicillium chermesinum</name>
    <dbReference type="NCBI Taxonomy" id="63820"/>
    <lineage>
        <taxon>Eukaryota</taxon>
        <taxon>Fungi</taxon>
        <taxon>Dikarya</taxon>
        <taxon>Ascomycota</taxon>
        <taxon>Pezizomycotina</taxon>
        <taxon>Eurotiomycetes</taxon>
        <taxon>Eurotiomycetidae</taxon>
        <taxon>Eurotiales</taxon>
        <taxon>Aspergillaceae</taxon>
        <taxon>Penicillium</taxon>
    </lineage>
</organism>